<name>A0A9P5TRF1_GYMJU</name>
<keyword evidence="2" id="KW-1185">Reference proteome</keyword>
<sequence length="161" mass="17830">MCPFDAKSLAPEGAFDWFPIPKWSTCRTNKQDHTIGYSSASAGLPLPLADQGPPLGARFSYLSEAHFALASSCEALSLQIEASAKGVPMRNWRLVEIGLSPLSSLAGHLVKEVYYYVPIYYEIYKGSEMEARGSMHQLTVPLYRQPAQQASQIPPNIRRIN</sequence>
<organism evidence="1 2">
    <name type="scientific">Gymnopilus junonius</name>
    <name type="common">Spectacular rustgill mushroom</name>
    <name type="synonym">Gymnopilus spectabilis subsp. junonius</name>
    <dbReference type="NCBI Taxonomy" id="109634"/>
    <lineage>
        <taxon>Eukaryota</taxon>
        <taxon>Fungi</taxon>
        <taxon>Dikarya</taxon>
        <taxon>Basidiomycota</taxon>
        <taxon>Agaricomycotina</taxon>
        <taxon>Agaricomycetes</taxon>
        <taxon>Agaricomycetidae</taxon>
        <taxon>Agaricales</taxon>
        <taxon>Agaricineae</taxon>
        <taxon>Hymenogastraceae</taxon>
        <taxon>Gymnopilus</taxon>
    </lineage>
</organism>
<evidence type="ECO:0000313" key="2">
    <source>
        <dbReference type="Proteomes" id="UP000724874"/>
    </source>
</evidence>
<reference evidence="1" key="1">
    <citation type="submission" date="2020-11" db="EMBL/GenBank/DDBJ databases">
        <authorList>
            <consortium name="DOE Joint Genome Institute"/>
            <person name="Ahrendt S."/>
            <person name="Riley R."/>
            <person name="Andreopoulos W."/>
            <person name="LaButti K."/>
            <person name="Pangilinan J."/>
            <person name="Ruiz-duenas F.J."/>
            <person name="Barrasa J.M."/>
            <person name="Sanchez-Garcia M."/>
            <person name="Camarero S."/>
            <person name="Miyauchi S."/>
            <person name="Serrano A."/>
            <person name="Linde D."/>
            <person name="Babiker R."/>
            <person name="Drula E."/>
            <person name="Ayuso-Fernandez I."/>
            <person name="Pacheco R."/>
            <person name="Padilla G."/>
            <person name="Ferreira P."/>
            <person name="Barriuso J."/>
            <person name="Kellner H."/>
            <person name="Castanera R."/>
            <person name="Alfaro M."/>
            <person name="Ramirez L."/>
            <person name="Pisabarro A.G."/>
            <person name="Kuo A."/>
            <person name="Tritt A."/>
            <person name="Lipzen A."/>
            <person name="He G."/>
            <person name="Yan M."/>
            <person name="Ng V."/>
            <person name="Cullen D."/>
            <person name="Martin F."/>
            <person name="Rosso M.-N."/>
            <person name="Henrissat B."/>
            <person name="Hibbett D."/>
            <person name="Martinez A.T."/>
            <person name="Grigoriev I.V."/>
        </authorList>
    </citation>
    <scope>NUCLEOTIDE SEQUENCE</scope>
    <source>
        <strain evidence="1">AH 44721</strain>
    </source>
</reference>
<comment type="caution">
    <text evidence="1">The sequence shown here is derived from an EMBL/GenBank/DDBJ whole genome shotgun (WGS) entry which is preliminary data.</text>
</comment>
<evidence type="ECO:0000313" key="1">
    <source>
        <dbReference type="EMBL" id="KAF8908573.1"/>
    </source>
</evidence>
<dbReference type="Proteomes" id="UP000724874">
    <property type="component" value="Unassembled WGS sequence"/>
</dbReference>
<proteinExistence type="predicted"/>
<gene>
    <name evidence="1" type="ORF">CPB84DRAFT_1744202</name>
</gene>
<protein>
    <submittedName>
        <fullName evidence="1">Uncharacterized protein</fullName>
    </submittedName>
</protein>
<dbReference type="EMBL" id="JADNYJ010000011">
    <property type="protein sequence ID" value="KAF8908573.1"/>
    <property type="molecule type" value="Genomic_DNA"/>
</dbReference>
<dbReference type="AlphaFoldDB" id="A0A9P5TRF1"/>
<accession>A0A9P5TRF1</accession>